<accession>A0A5A7UQF9</accession>
<protein>
    <submittedName>
        <fullName evidence="2">Uncharacterized protein</fullName>
    </submittedName>
</protein>
<sequence>MMIYCIKKKIVVNLGAIIKNSILSSMEAPKDIMPFPFTIKALCLKEVPELSTFSQAPISSFVCSQATLNQTIMLHQNKEEQRCLKTLNKVKGEEKEASPPPPPLKRKKSHDSASSLQKKGKEMEARHDHKP</sequence>
<evidence type="ECO:0000313" key="2">
    <source>
        <dbReference type="EMBL" id="KAA0057358.1"/>
    </source>
</evidence>
<feature type="compositionally biased region" description="Basic and acidic residues" evidence="1">
    <location>
        <begin position="119"/>
        <end position="131"/>
    </location>
</feature>
<feature type="region of interest" description="Disordered" evidence="1">
    <location>
        <begin position="85"/>
        <end position="131"/>
    </location>
</feature>
<gene>
    <name evidence="2" type="ORF">E6C27_scaffold280G002190</name>
</gene>
<comment type="caution">
    <text evidence="2">The sequence shown here is derived from an EMBL/GenBank/DDBJ whole genome shotgun (WGS) entry which is preliminary data.</text>
</comment>
<dbReference type="AlphaFoldDB" id="A0A5A7UQF9"/>
<proteinExistence type="predicted"/>
<organism evidence="2 3">
    <name type="scientific">Cucumis melo var. makuwa</name>
    <name type="common">Oriental melon</name>
    <dbReference type="NCBI Taxonomy" id="1194695"/>
    <lineage>
        <taxon>Eukaryota</taxon>
        <taxon>Viridiplantae</taxon>
        <taxon>Streptophyta</taxon>
        <taxon>Embryophyta</taxon>
        <taxon>Tracheophyta</taxon>
        <taxon>Spermatophyta</taxon>
        <taxon>Magnoliopsida</taxon>
        <taxon>eudicotyledons</taxon>
        <taxon>Gunneridae</taxon>
        <taxon>Pentapetalae</taxon>
        <taxon>rosids</taxon>
        <taxon>fabids</taxon>
        <taxon>Cucurbitales</taxon>
        <taxon>Cucurbitaceae</taxon>
        <taxon>Benincaseae</taxon>
        <taxon>Cucumis</taxon>
    </lineage>
</organism>
<name>A0A5A7UQF9_CUCMM</name>
<evidence type="ECO:0000313" key="3">
    <source>
        <dbReference type="Proteomes" id="UP000321393"/>
    </source>
</evidence>
<reference evidence="2 3" key="1">
    <citation type="submission" date="2019-08" db="EMBL/GenBank/DDBJ databases">
        <title>Draft genome sequences of two oriental melons (Cucumis melo L. var makuwa).</title>
        <authorList>
            <person name="Kwon S.-Y."/>
        </authorList>
    </citation>
    <scope>NUCLEOTIDE SEQUENCE [LARGE SCALE GENOMIC DNA]</scope>
    <source>
        <strain evidence="3">cv. SW 3</strain>
        <tissue evidence="2">Leaf</tissue>
    </source>
</reference>
<evidence type="ECO:0000256" key="1">
    <source>
        <dbReference type="SAM" id="MobiDB-lite"/>
    </source>
</evidence>
<dbReference type="Proteomes" id="UP000321393">
    <property type="component" value="Unassembled WGS sequence"/>
</dbReference>
<dbReference type="EMBL" id="SSTE01007195">
    <property type="protein sequence ID" value="KAA0057358.1"/>
    <property type="molecule type" value="Genomic_DNA"/>
</dbReference>